<protein>
    <submittedName>
        <fullName evidence="3">Uncharacterized protein</fullName>
    </submittedName>
</protein>
<feature type="compositionally biased region" description="Low complexity" evidence="1">
    <location>
        <begin position="473"/>
        <end position="493"/>
    </location>
</feature>
<evidence type="ECO:0000256" key="1">
    <source>
        <dbReference type="SAM" id="MobiDB-lite"/>
    </source>
</evidence>
<feature type="transmembrane region" description="Helical" evidence="2">
    <location>
        <begin position="118"/>
        <end position="139"/>
    </location>
</feature>
<sequence length="516" mass="54812">MSLDATPSSFPSQPPPPPPPPIKSKSCEKRSRSSKPKVFCCCFPVASGAWILSLSLVIPSVALVLGLNIANLQGVIKFNTPLHAKIFYSVIYSLYATIGLAIGLALNRIVSANRRLRILIILYWILIATTVIEGIYFGVMIAKNKTKFITNCGVDGPLLATAGSPPPTTIVSPVGSPGNGTVAAEGGPRAGRPVNCHKTGAMIGAVYIAGPGGWIILHIAWILMVALYAKALRRHHAADEEHGPVMMAPLTGHGHDLNRPFTKSGLSRSISNQQLEDSKKGGAAAGNIEPVSGFHSHQSHPFQLVNSSRRSSSGGLGAMFRNMRPWSPSSNSSTVQDSSNNTSTVNTKAMMHVIDEDDVDTQEERGRTRVRCQQGRNSNTSIIITINKANGDQDSDSSDDDNDDNANNRLTRLGTSSTDGSLSSRTDIPADGKGWWIRQIEGKRRGEICPCTLDPRDSRDFGPCWCGKERRVSSVQSQSSSSAIALTAATAQGSGSGSGSGSTSSAPMALTKAQQQ</sequence>
<gene>
    <name evidence="3" type="ORF">BGZ95_003953</name>
</gene>
<feature type="compositionally biased region" description="Low complexity" evidence="1">
    <location>
        <begin position="377"/>
        <end position="392"/>
    </location>
</feature>
<feature type="compositionally biased region" description="Polar residues" evidence="1">
    <location>
        <begin position="295"/>
        <end position="306"/>
    </location>
</feature>
<feature type="transmembrane region" description="Helical" evidence="2">
    <location>
        <begin position="38"/>
        <end position="66"/>
    </location>
</feature>
<accession>A0AAD4H2E8</accession>
<evidence type="ECO:0000313" key="3">
    <source>
        <dbReference type="EMBL" id="KAG0262807.1"/>
    </source>
</evidence>
<feature type="transmembrane region" description="Helical" evidence="2">
    <location>
        <begin position="205"/>
        <end position="229"/>
    </location>
</feature>
<dbReference type="Proteomes" id="UP001194580">
    <property type="component" value="Unassembled WGS sequence"/>
</dbReference>
<keyword evidence="2" id="KW-0812">Transmembrane</keyword>
<comment type="caution">
    <text evidence="3">The sequence shown here is derived from an EMBL/GenBank/DDBJ whole genome shotgun (WGS) entry which is preliminary data.</text>
</comment>
<evidence type="ECO:0000256" key="2">
    <source>
        <dbReference type="SAM" id="Phobius"/>
    </source>
</evidence>
<feature type="compositionally biased region" description="Pro residues" evidence="1">
    <location>
        <begin position="12"/>
        <end position="22"/>
    </location>
</feature>
<feature type="compositionally biased region" description="Acidic residues" evidence="1">
    <location>
        <begin position="393"/>
        <end position="404"/>
    </location>
</feature>
<feature type="region of interest" description="Disordered" evidence="1">
    <location>
        <begin position="355"/>
        <end position="429"/>
    </location>
</feature>
<name>A0AAD4H2E8_9FUNG</name>
<keyword evidence="4" id="KW-1185">Reference proteome</keyword>
<feature type="region of interest" description="Disordered" evidence="1">
    <location>
        <begin position="272"/>
        <end position="343"/>
    </location>
</feature>
<feature type="transmembrane region" description="Helical" evidence="2">
    <location>
        <begin position="86"/>
        <end position="106"/>
    </location>
</feature>
<feature type="region of interest" description="Disordered" evidence="1">
    <location>
        <begin position="472"/>
        <end position="516"/>
    </location>
</feature>
<evidence type="ECO:0000313" key="4">
    <source>
        <dbReference type="Proteomes" id="UP001194580"/>
    </source>
</evidence>
<reference evidence="3" key="1">
    <citation type="journal article" date="2020" name="Fungal Divers.">
        <title>Resolving the Mortierellaceae phylogeny through synthesis of multi-gene phylogenetics and phylogenomics.</title>
        <authorList>
            <person name="Vandepol N."/>
            <person name="Liber J."/>
            <person name="Desiro A."/>
            <person name="Na H."/>
            <person name="Kennedy M."/>
            <person name="Barry K."/>
            <person name="Grigoriev I.V."/>
            <person name="Miller A.N."/>
            <person name="O'Donnell K."/>
            <person name="Stajich J.E."/>
            <person name="Bonito G."/>
        </authorList>
    </citation>
    <scope>NUCLEOTIDE SEQUENCE</scope>
    <source>
        <strain evidence="3">NRRL 28262</strain>
    </source>
</reference>
<dbReference type="AlphaFoldDB" id="A0AAD4H2E8"/>
<proteinExistence type="predicted"/>
<dbReference type="EMBL" id="JAAAIL010001939">
    <property type="protein sequence ID" value="KAG0262807.1"/>
    <property type="molecule type" value="Genomic_DNA"/>
</dbReference>
<keyword evidence="2" id="KW-0472">Membrane</keyword>
<keyword evidence="2" id="KW-1133">Transmembrane helix</keyword>
<feature type="region of interest" description="Disordered" evidence="1">
    <location>
        <begin position="1"/>
        <end position="28"/>
    </location>
</feature>
<organism evidence="3 4">
    <name type="scientific">Linnemannia exigua</name>
    <dbReference type="NCBI Taxonomy" id="604196"/>
    <lineage>
        <taxon>Eukaryota</taxon>
        <taxon>Fungi</taxon>
        <taxon>Fungi incertae sedis</taxon>
        <taxon>Mucoromycota</taxon>
        <taxon>Mortierellomycotina</taxon>
        <taxon>Mortierellomycetes</taxon>
        <taxon>Mortierellales</taxon>
        <taxon>Mortierellaceae</taxon>
        <taxon>Linnemannia</taxon>
    </lineage>
</organism>
<feature type="compositionally biased region" description="Low complexity" evidence="1">
    <location>
        <begin position="327"/>
        <end position="343"/>
    </location>
</feature>
<feature type="compositionally biased region" description="Low complexity" evidence="1">
    <location>
        <begin position="405"/>
        <end position="427"/>
    </location>
</feature>